<dbReference type="EMBL" id="VENO01000003">
    <property type="protein sequence ID" value="TNV68357.1"/>
    <property type="molecule type" value="Genomic_DNA"/>
</dbReference>
<keyword evidence="3 6" id="KW-0812">Transmembrane</keyword>
<dbReference type="GO" id="GO:0005886">
    <property type="term" value="C:plasma membrane"/>
    <property type="evidence" value="ECO:0007669"/>
    <property type="project" value="UniProtKB-SubCell"/>
</dbReference>
<feature type="transmembrane region" description="Helical" evidence="6">
    <location>
        <begin position="131"/>
        <end position="149"/>
    </location>
</feature>
<evidence type="ECO:0000256" key="2">
    <source>
        <dbReference type="ARBA" id="ARBA00022475"/>
    </source>
</evidence>
<dbReference type="AlphaFoldDB" id="A0A5C5E6I8"/>
<keyword evidence="8" id="KW-1185">Reference proteome</keyword>
<reference evidence="7 8" key="1">
    <citation type="submission" date="2019-06" db="EMBL/GenBank/DDBJ databases">
        <title>Description Trichococcus psychrophilus sp. nov., isolated from a cold spring, by genomic and phenotypic analyses.</title>
        <authorList>
            <person name="Zakharyuk A."/>
        </authorList>
    </citation>
    <scope>NUCLEOTIDE SEQUENCE [LARGE SCALE GENOMIC DNA]</scope>
    <source>
        <strain evidence="7 8">SKBG</strain>
    </source>
</reference>
<dbReference type="PANTHER" id="PTHR30509">
    <property type="entry name" value="P-HYDROXYBENZOIC ACID EFFLUX PUMP SUBUNIT-RELATED"/>
    <property type="match status" value="1"/>
</dbReference>
<evidence type="ECO:0000256" key="5">
    <source>
        <dbReference type="ARBA" id="ARBA00023136"/>
    </source>
</evidence>
<comment type="subcellular location">
    <subcellularLocation>
        <location evidence="1">Cell membrane</location>
        <topology evidence="1">Multi-pass membrane protein</topology>
    </subcellularLocation>
</comment>
<evidence type="ECO:0000256" key="6">
    <source>
        <dbReference type="SAM" id="Phobius"/>
    </source>
</evidence>
<keyword evidence="4 6" id="KW-1133">Transmembrane helix</keyword>
<evidence type="ECO:0000256" key="1">
    <source>
        <dbReference type="ARBA" id="ARBA00004651"/>
    </source>
</evidence>
<gene>
    <name evidence="7" type="ORF">FHK04_09060</name>
</gene>
<evidence type="ECO:0000313" key="7">
    <source>
        <dbReference type="EMBL" id="TNV68357.1"/>
    </source>
</evidence>
<sequence>MELKLMKLGARTFKTGLAVALSMIVAQYFGFEGGGVIAGIAAIYSTQPSLGRSYANLKSRIMANTIGGLVAVFVVMTLGYNIYLLGISVMLLIAILNALKLEDVIGLSIVTLIVIMVGTDDNLMLSATYRVLETFVGVIIAFLVNTFVAPPRYDERLYHTVDYATTEFLIWIRAGLRKNTEYSIMNNDLKWARTQLKKMDNLYQYLTESGLFNKQNKYQNKKMLVVYRKMIQTTRSAFHVLEVLHDYENVFYQFPAEMRIMIRERLETLMSGHEQIMLKFSGRVRANQVNFFEADKAQRHEMMDVFFQRAQEESDFGKYSSSESYGIIHLMSAILAYEDDLVHFNKLVRSYKATPGNKSKNINNIEDIIH</sequence>
<dbReference type="PANTHER" id="PTHR30509:SF27">
    <property type="entry name" value="UPF0421 PROTEIN YGAE"/>
    <property type="match status" value="1"/>
</dbReference>
<feature type="transmembrane region" description="Helical" evidence="6">
    <location>
        <begin position="20"/>
        <end position="45"/>
    </location>
</feature>
<evidence type="ECO:0000256" key="4">
    <source>
        <dbReference type="ARBA" id="ARBA00022989"/>
    </source>
</evidence>
<proteinExistence type="predicted"/>
<evidence type="ECO:0000256" key="3">
    <source>
        <dbReference type="ARBA" id="ARBA00022692"/>
    </source>
</evidence>
<dbReference type="Pfam" id="PF06081">
    <property type="entry name" value="ArAE_1"/>
    <property type="match status" value="1"/>
</dbReference>
<evidence type="ECO:0000313" key="8">
    <source>
        <dbReference type="Proteomes" id="UP000313395"/>
    </source>
</evidence>
<keyword evidence="5 6" id="KW-0472">Membrane</keyword>
<feature type="transmembrane region" description="Helical" evidence="6">
    <location>
        <begin position="66"/>
        <end position="95"/>
    </location>
</feature>
<name>A0A5C5E6I8_9LACT</name>
<accession>A0A5C5E6I8</accession>
<dbReference type="Proteomes" id="UP000313395">
    <property type="component" value="Unassembled WGS sequence"/>
</dbReference>
<organism evidence="7 8">
    <name type="scientific">Trichococcus shcherbakoviae subsp. psychrophilus</name>
    <dbReference type="NCBI Taxonomy" id="2585775"/>
    <lineage>
        <taxon>Bacteria</taxon>
        <taxon>Bacillati</taxon>
        <taxon>Bacillota</taxon>
        <taxon>Bacilli</taxon>
        <taxon>Lactobacillales</taxon>
        <taxon>Carnobacteriaceae</taxon>
        <taxon>Trichococcus</taxon>
    </lineage>
</organism>
<dbReference type="InterPro" id="IPR010343">
    <property type="entry name" value="ArAE_1"/>
</dbReference>
<comment type="caution">
    <text evidence="7">The sequence shown here is derived from an EMBL/GenBank/DDBJ whole genome shotgun (WGS) entry which is preliminary data.</text>
</comment>
<protein>
    <submittedName>
        <fullName evidence="7">Aromatic acid exporter family protein</fullName>
    </submittedName>
</protein>
<feature type="transmembrane region" description="Helical" evidence="6">
    <location>
        <begin position="101"/>
        <end position="119"/>
    </location>
</feature>
<keyword evidence="2" id="KW-1003">Cell membrane</keyword>